<organism evidence="1 2">
    <name type="scientific">Ancylostoma ceylanicum</name>
    <dbReference type="NCBI Taxonomy" id="53326"/>
    <lineage>
        <taxon>Eukaryota</taxon>
        <taxon>Metazoa</taxon>
        <taxon>Ecdysozoa</taxon>
        <taxon>Nematoda</taxon>
        <taxon>Chromadorea</taxon>
        <taxon>Rhabditida</taxon>
        <taxon>Rhabditina</taxon>
        <taxon>Rhabditomorpha</taxon>
        <taxon>Strongyloidea</taxon>
        <taxon>Ancylostomatidae</taxon>
        <taxon>Ancylostomatinae</taxon>
        <taxon>Ancylostoma</taxon>
    </lineage>
</organism>
<accession>A0A016V1K8</accession>
<dbReference type="AlphaFoldDB" id="A0A016V1K8"/>
<evidence type="ECO:0000313" key="2">
    <source>
        <dbReference type="Proteomes" id="UP000024635"/>
    </source>
</evidence>
<gene>
    <name evidence="1" type="primary">Acey_s0021.g298</name>
    <name evidence="1" type="ORF">Y032_0021g298</name>
</gene>
<protein>
    <submittedName>
        <fullName evidence="1">Uncharacterized protein</fullName>
    </submittedName>
</protein>
<comment type="caution">
    <text evidence="1">The sequence shown here is derived from an EMBL/GenBank/DDBJ whole genome shotgun (WGS) entry which is preliminary data.</text>
</comment>
<reference evidence="2" key="1">
    <citation type="journal article" date="2015" name="Nat. Genet.">
        <title>The genome and transcriptome of the zoonotic hookworm Ancylostoma ceylanicum identify infection-specific gene families.</title>
        <authorList>
            <person name="Schwarz E.M."/>
            <person name="Hu Y."/>
            <person name="Antoshechkin I."/>
            <person name="Miller M.M."/>
            <person name="Sternberg P.W."/>
            <person name="Aroian R.V."/>
        </authorList>
    </citation>
    <scope>NUCLEOTIDE SEQUENCE</scope>
    <source>
        <strain evidence="2">HY135</strain>
    </source>
</reference>
<dbReference type="EMBL" id="JARK01001357">
    <property type="protein sequence ID" value="EYC20593.1"/>
    <property type="molecule type" value="Genomic_DNA"/>
</dbReference>
<proteinExistence type="predicted"/>
<evidence type="ECO:0000313" key="1">
    <source>
        <dbReference type="EMBL" id="EYC20593.1"/>
    </source>
</evidence>
<name>A0A016V1K8_9BILA</name>
<sequence length="86" mass="9798">MSCLLKKNIYHFAVRVPQGWDTVRKRDSYSELHTVVDKGKGAVSLRVCPAGLQPRDSRQPECPHRRSGPCLRPFGVYCITFPACYF</sequence>
<keyword evidence="2" id="KW-1185">Reference proteome</keyword>
<dbReference type="Proteomes" id="UP000024635">
    <property type="component" value="Unassembled WGS sequence"/>
</dbReference>